<sequence length="85" mass="9959">MLNHVQERIWNNITSTFDVGEEHKEYILKYADMALQQFRTNEARALKMLMAMSTSNFQPNMQISLKRISARLLSIDAHKTRISCK</sequence>
<dbReference type="OrthoDB" id="1433899at2759"/>
<accession>A0A6A4NC14</accession>
<protein>
    <submittedName>
        <fullName evidence="1">Uncharacterized protein</fullName>
    </submittedName>
</protein>
<proteinExistence type="predicted"/>
<dbReference type="Proteomes" id="UP000447434">
    <property type="component" value="Chromosome 25"/>
</dbReference>
<comment type="caution">
    <text evidence="1">The sequence shown here is derived from an EMBL/GenBank/DDBJ whole genome shotgun (WGS) entry which is preliminary data.</text>
</comment>
<name>A0A6A4NC14_LUPAL</name>
<reference evidence="2" key="1">
    <citation type="journal article" date="2020" name="Nat. Commun.">
        <title>Genome sequence of the cluster root forming white lupin.</title>
        <authorList>
            <person name="Hufnagel B."/>
            <person name="Marques A."/>
            <person name="Soriano A."/>
            <person name="Marques L."/>
            <person name="Divol F."/>
            <person name="Doumas P."/>
            <person name="Sallet E."/>
            <person name="Mancinotti D."/>
            <person name="Carrere S."/>
            <person name="Marande W."/>
            <person name="Arribat S."/>
            <person name="Keller J."/>
            <person name="Huneau C."/>
            <person name="Blein T."/>
            <person name="Aime D."/>
            <person name="Laguerre M."/>
            <person name="Taylor J."/>
            <person name="Schubert V."/>
            <person name="Nelson M."/>
            <person name="Geu-Flores F."/>
            <person name="Crespi M."/>
            <person name="Gallardo-Guerrero K."/>
            <person name="Delaux P.-M."/>
            <person name="Salse J."/>
            <person name="Berges H."/>
            <person name="Guyot R."/>
            <person name="Gouzy J."/>
            <person name="Peret B."/>
        </authorList>
    </citation>
    <scope>NUCLEOTIDE SEQUENCE [LARGE SCALE GENOMIC DNA]</scope>
    <source>
        <strain evidence="2">cv. Amiga</strain>
    </source>
</reference>
<dbReference type="AlphaFoldDB" id="A0A6A4NC14"/>
<evidence type="ECO:0000313" key="1">
    <source>
        <dbReference type="EMBL" id="KAE9584829.1"/>
    </source>
</evidence>
<gene>
    <name evidence="1" type="ORF">Lalb_Chr25g0282571</name>
</gene>
<evidence type="ECO:0000313" key="2">
    <source>
        <dbReference type="Proteomes" id="UP000447434"/>
    </source>
</evidence>
<organism evidence="1 2">
    <name type="scientific">Lupinus albus</name>
    <name type="common">White lupine</name>
    <name type="synonym">Lupinus termis</name>
    <dbReference type="NCBI Taxonomy" id="3870"/>
    <lineage>
        <taxon>Eukaryota</taxon>
        <taxon>Viridiplantae</taxon>
        <taxon>Streptophyta</taxon>
        <taxon>Embryophyta</taxon>
        <taxon>Tracheophyta</taxon>
        <taxon>Spermatophyta</taxon>
        <taxon>Magnoliopsida</taxon>
        <taxon>eudicotyledons</taxon>
        <taxon>Gunneridae</taxon>
        <taxon>Pentapetalae</taxon>
        <taxon>rosids</taxon>
        <taxon>fabids</taxon>
        <taxon>Fabales</taxon>
        <taxon>Fabaceae</taxon>
        <taxon>Papilionoideae</taxon>
        <taxon>50 kb inversion clade</taxon>
        <taxon>genistoids sensu lato</taxon>
        <taxon>core genistoids</taxon>
        <taxon>Genisteae</taxon>
        <taxon>Lupinus</taxon>
    </lineage>
</organism>
<keyword evidence="2" id="KW-1185">Reference proteome</keyword>
<dbReference type="EMBL" id="WOCE01000025">
    <property type="protein sequence ID" value="KAE9584829.1"/>
    <property type="molecule type" value="Genomic_DNA"/>
</dbReference>